<feature type="transmembrane region" description="Helical" evidence="1">
    <location>
        <begin position="120"/>
        <end position="141"/>
    </location>
</feature>
<dbReference type="GeneID" id="36833837"/>
<proteinExistence type="predicted"/>
<evidence type="ECO:0000313" key="3">
    <source>
        <dbReference type="Proteomes" id="UP000247586"/>
    </source>
</evidence>
<dbReference type="AlphaFoldDB" id="A0A2U9IR40"/>
<feature type="transmembrane region" description="Helical" evidence="1">
    <location>
        <begin position="64"/>
        <end position="84"/>
    </location>
</feature>
<feature type="transmembrane region" description="Helical" evidence="1">
    <location>
        <begin position="6"/>
        <end position="25"/>
    </location>
</feature>
<keyword evidence="1" id="KW-0812">Transmembrane</keyword>
<feature type="transmembrane region" description="Helical" evidence="1">
    <location>
        <begin position="162"/>
        <end position="185"/>
    </location>
</feature>
<organism evidence="2 3">
    <name type="scientific">Metallosphaera hakonensis JCM 8857 = DSM 7519</name>
    <dbReference type="NCBI Taxonomy" id="1293036"/>
    <lineage>
        <taxon>Archaea</taxon>
        <taxon>Thermoproteota</taxon>
        <taxon>Thermoprotei</taxon>
        <taxon>Sulfolobales</taxon>
        <taxon>Sulfolobaceae</taxon>
        <taxon>Metallosphaera</taxon>
    </lineage>
</organism>
<reference evidence="3" key="3">
    <citation type="submission" date="2020-03" db="EMBL/GenBank/DDBJ databases">
        <title>Sequencing and Assembly of Multiple Reported Metal-Biooxidizing Members of the Extremely Thermoacidophilic Archaeal Family Sulfolobaceae.</title>
        <authorList>
            <person name="Counts J.A."/>
            <person name="Kelly R.M."/>
        </authorList>
    </citation>
    <scope>NUCLEOTIDE SEQUENCE [LARGE SCALE GENOMIC DNA]</scope>
    <source>
        <strain evidence="3">HO1-1</strain>
    </source>
</reference>
<feature type="transmembrane region" description="Helical" evidence="1">
    <location>
        <begin position="223"/>
        <end position="242"/>
    </location>
</feature>
<keyword evidence="1" id="KW-1133">Transmembrane helix</keyword>
<keyword evidence="1" id="KW-0472">Membrane</keyword>
<dbReference type="STRING" id="1293036.GCA_001315825_03142"/>
<gene>
    <name evidence="2" type="ORF">DFR87_00805</name>
</gene>
<dbReference type="Proteomes" id="UP000247586">
    <property type="component" value="Chromosome"/>
</dbReference>
<sequence length="243" mass="26370">MNQFTELMLMSLLVAYSIFLTFPIAYKGVSPKGAQLLMGLGLGILIYLIMDLFSGTYVLVEGKIYLSLLLMAPFVLSYLGFHLYSAMRLDSAKERNYAQVLSLVVSLGIGLQNFTEGLAIGGSLRIGLVSVVVPLVAGLTLQNVTEGFPILSPFLRTGKVNYSFLFMMYLLGGTPTLLGSILSYYVASIPLVVVFNSLALGGILFVSLEMYKSLVKNGREFRNVGEIGIVLGLVIAFLVNLLP</sequence>
<reference evidence="2 3" key="1">
    <citation type="submission" date="2018-05" db="EMBL/GenBank/DDBJ databases">
        <title>Complete Genome Sequences of Extremely Thermoacidophilic, Metal-Mobilizing Type-Strain Members of the Archaeal Family Sulfolobaceae: Acidianus brierleyi DSM-1651T, Acidianus sulfidivorans DSM-18786T, Metallosphaera hakonensis DSM-7519T, and Metallosphaera prunae DSM-10039T.</title>
        <authorList>
            <person name="Counts J.A."/>
            <person name="Kelly R.M."/>
        </authorList>
    </citation>
    <scope>NUCLEOTIDE SEQUENCE [LARGE SCALE GENOMIC DNA]</scope>
    <source>
        <strain evidence="2 3">HO1-1</strain>
    </source>
</reference>
<dbReference type="RefSeq" id="WP_110368709.1">
    <property type="nucleotide sequence ID" value="NZ_CP029287.2"/>
</dbReference>
<evidence type="ECO:0000313" key="2">
    <source>
        <dbReference type="EMBL" id="AWR98490.1"/>
    </source>
</evidence>
<evidence type="ECO:0008006" key="4">
    <source>
        <dbReference type="Google" id="ProtNLM"/>
    </source>
</evidence>
<dbReference type="EMBL" id="CP029287">
    <property type="protein sequence ID" value="AWR98490.1"/>
    <property type="molecule type" value="Genomic_DNA"/>
</dbReference>
<protein>
    <recommendedName>
        <fullName evidence="4">ZIP family metal transporter</fullName>
    </recommendedName>
</protein>
<feature type="transmembrane region" description="Helical" evidence="1">
    <location>
        <begin position="191"/>
        <end position="211"/>
    </location>
</feature>
<evidence type="ECO:0000256" key="1">
    <source>
        <dbReference type="SAM" id="Phobius"/>
    </source>
</evidence>
<feature type="transmembrane region" description="Helical" evidence="1">
    <location>
        <begin position="37"/>
        <end position="58"/>
    </location>
</feature>
<keyword evidence="3" id="KW-1185">Reference proteome</keyword>
<dbReference type="OrthoDB" id="11839at2157"/>
<accession>A0A2U9IR40</accession>
<reference evidence="3" key="2">
    <citation type="submission" date="2020-03" db="EMBL/GenBank/DDBJ databases">
        <title>Complete Genome Sequences of Extremely Thermoacidophilic, Metal-Mobilizing Type-Strain Members of the Archaeal Family Sulfolobaceae: Acidianus brierleyi DSM-1651T, Acidianus sulfidivorans DSM-18786T, Metallosphaera hakonensis DSM-7519T, and Metallosphaera prunae DSM-10039T.</title>
        <authorList>
            <person name="Counts J.A."/>
            <person name="Kelly R.M."/>
        </authorList>
    </citation>
    <scope>NUCLEOTIDE SEQUENCE [LARGE SCALE GENOMIC DNA]</scope>
    <source>
        <strain evidence="3">HO1-1</strain>
    </source>
</reference>
<dbReference type="KEGG" id="mhk:DFR87_00805"/>
<name>A0A2U9IR40_9CREN</name>